<dbReference type="Gene3D" id="1.25.40.10">
    <property type="entry name" value="Tetratricopeptide repeat domain"/>
    <property type="match status" value="4"/>
</dbReference>
<dbReference type="SUPFAM" id="SSF48452">
    <property type="entry name" value="TPR-like"/>
    <property type="match status" value="3"/>
</dbReference>
<reference evidence="4 5" key="1">
    <citation type="journal article" date="2010" name="Stand. Genomic Sci.">
        <title>Complete genome sequence of Desulfarculus baarsii type strain (2st14).</title>
        <authorList>
            <person name="Sun H."/>
            <person name="Spring S."/>
            <person name="Lapidus A."/>
            <person name="Davenport K."/>
            <person name="Del Rio T.G."/>
            <person name="Tice H."/>
            <person name="Nolan M."/>
            <person name="Copeland A."/>
            <person name="Cheng J.F."/>
            <person name="Lucas S."/>
            <person name="Tapia R."/>
            <person name="Goodwin L."/>
            <person name="Pitluck S."/>
            <person name="Ivanova N."/>
            <person name="Pagani I."/>
            <person name="Mavromatis K."/>
            <person name="Ovchinnikova G."/>
            <person name="Pati A."/>
            <person name="Chen A."/>
            <person name="Palaniappan K."/>
            <person name="Hauser L."/>
            <person name="Chang Y.J."/>
            <person name="Jeffries C.D."/>
            <person name="Detter J.C."/>
            <person name="Han C."/>
            <person name="Rohde M."/>
            <person name="Brambilla E."/>
            <person name="Goker M."/>
            <person name="Woyke T."/>
            <person name="Bristow J."/>
            <person name="Eisen J.A."/>
            <person name="Markowitz V."/>
            <person name="Hugenholtz P."/>
            <person name="Kyrpides N.C."/>
            <person name="Klenk H.P."/>
            <person name="Land M."/>
        </authorList>
    </citation>
    <scope>NUCLEOTIDE SEQUENCE [LARGE SCALE GENOMIC DNA]</scope>
    <source>
        <strain evidence="5">ATCC 33931 / DSM 2075 / LMG 7858 / VKM B-1802 / 2st14</strain>
    </source>
</reference>
<dbReference type="Proteomes" id="UP000009047">
    <property type="component" value="Chromosome"/>
</dbReference>
<protein>
    <submittedName>
        <fullName evidence="4">TPR repeat-containing protein</fullName>
    </submittedName>
</protein>
<keyword evidence="2" id="KW-0802">TPR repeat</keyword>
<dbReference type="KEGG" id="dbr:Deba_1732"/>
<evidence type="ECO:0000256" key="1">
    <source>
        <dbReference type="ARBA" id="ARBA00022737"/>
    </source>
</evidence>
<dbReference type="InterPro" id="IPR051012">
    <property type="entry name" value="CellSynth/LPSAsmb/PSIAsmb"/>
</dbReference>
<evidence type="ECO:0000313" key="5">
    <source>
        <dbReference type="Proteomes" id="UP000009047"/>
    </source>
</evidence>
<feature type="signal peptide" evidence="3">
    <location>
        <begin position="1"/>
        <end position="20"/>
    </location>
</feature>
<dbReference type="SMART" id="SM00028">
    <property type="entry name" value="TPR"/>
    <property type="match status" value="7"/>
</dbReference>
<evidence type="ECO:0000256" key="3">
    <source>
        <dbReference type="SAM" id="SignalP"/>
    </source>
</evidence>
<organism evidence="4 5">
    <name type="scientific">Desulfarculus baarsii (strain ATCC 33931 / DSM 2075 / LMG 7858 / VKM B-1802 / 2st14)</name>
    <dbReference type="NCBI Taxonomy" id="644282"/>
    <lineage>
        <taxon>Bacteria</taxon>
        <taxon>Pseudomonadati</taxon>
        <taxon>Thermodesulfobacteriota</taxon>
        <taxon>Desulfarculia</taxon>
        <taxon>Desulfarculales</taxon>
        <taxon>Desulfarculaceae</taxon>
        <taxon>Desulfarculus</taxon>
    </lineage>
</organism>
<gene>
    <name evidence="4" type="ordered locus">Deba_1732</name>
</gene>
<feature type="chain" id="PRO_5003150104" evidence="3">
    <location>
        <begin position="21"/>
        <end position="587"/>
    </location>
</feature>
<sequence length="587" mass="64722">MLICLAVLTGLWPCPPTALADSAPKSPYSLQTIDLAVSGRLIQLKSGSALALNPDVSFNVVRASTDAWFDFGLDYRLRSHPSYDLRAPHTLREILGEDKVYHVEAVALDVYKNGLPVGTVSLLVRPSSLDWLRRAQSVEALEDKILCMKKVWELTPGDEMVFQQLLGLLIEAHQYDQAVEMLKAALAEKDDPALQRKLADLYAKQDKPEQALALWSRLLPASPQDAQLLSDMAAAQEQLRRWPQAAESLDRLAGLQRGRLKAATLLRQAKALQLAGQTERAVEATSQAATADPQNVAVWNDLADQMGALGRRGQQLDVLTKAADLHPTDFILQQRLATALLEAGRRDEALAQLERLAAMRPDDAAILLKMARLLDEKKDRKRLTELYDRLGKLRPDDPDINFNLGVLHLDAGRLDQAADKLAVVAKAKPDDLDVQEAYFEALASQKKWDQAAEQAAAMFAANDAAKVAAIVYPGLAANRPDKLAAMLDKALEAKPAAKSLYEMRATLALDREKPREAAKALAKAVEAFPDDLAMAMRLAELYEALGNDAKALALFEKILDKNADYPEAQEHYLQLKTRMLSNSDRKK</sequence>
<keyword evidence="1" id="KW-0677">Repeat</keyword>
<evidence type="ECO:0000256" key="2">
    <source>
        <dbReference type="ARBA" id="ARBA00022803"/>
    </source>
</evidence>
<keyword evidence="3" id="KW-0732">Signal</keyword>
<dbReference type="EMBL" id="CP002085">
    <property type="protein sequence ID" value="ADK85099.1"/>
    <property type="molecule type" value="Genomic_DNA"/>
</dbReference>
<dbReference type="InterPro" id="IPR019734">
    <property type="entry name" value="TPR_rpt"/>
</dbReference>
<dbReference type="PANTHER" id="PTHR45586">
    <property type="entry name" value="TPR REPEAT-CONTAINING PROTEIN PA4667"/>
    <property type="match status" value="1"/>
</dbReference>
<dbReference type="eggNOG" id="COG4783">
    <property type="taxonomic scope" value="Bacteria"/>
</dbReference>
<dbReference type="STRING" id="644282.Deba_1732"/>
<dbReference type="eggNOG" id="COG0457">
    <property type="taxonomic scope" value="Bacteria"/>
</dbReference>
<name>E1QHQ6_DESB2</name>
<dbReference type="Pfam" id="PF13432">
    <property type="entry name" value="TPR_16"/>
    <property type="match status" value="2"/>
</dbReference>
<accession>E1QHQ6</accession>
<dbReference type="HOGENOM" id="CLU_464399_0_0_7"/>
<dbReference type="InterPro" id="IPR011990">
    <property type="entry name" value="TPR-like_helical_dom_sf"/>
</dbReference>
<dbReference type="PANTHER" id="PTHR45586:SF1">
    <property type="entry name" value="LIPOPOLYSACCHARIDE ASSEMBLY PROTEIN B"/>
    <property type="match status" value="1"/>
</dbReference>
<proteinExistence type="predicted"/>
<dbReference type="Pfam" id="PF14559">
    <property type="entry name" value="TPR_19"/>
    <property type="match status" value="2"/>
</dbReference>
<dbReference type="AlphaFoldDB" id="E1QHQ6"/>
<evidence type="ECO:0000313" key="4">
    <source>
        <dbReference type="EMBL" id="ADK85099.1"/>
    </source>
</evidence>
<keyword evidence="5" id="KW-1185">Reference proteome</keyword>